<evidence type="ECO:0008006" key="3">
    <source>
        <dbReference type="Google" id="ProtNLM"/>
    </source>
</evidence>
<comment type="caution">
    <text evidence="1">The sequence shown here is derived from an EMBL/GenBank/DDBJ whole genome shotgun (WGS) entry which is preliminary data.</text>
</comment>
<organism evidence="1 2">
    <name type="scientific">Pristionchus entomophagus</name>
    <dbReference type="NCBI Taxonomy" id="358040"/>
    <lineage>
        <taxon>Eukaryota</taxon>
        <taxon>Metazoa</taxon>
        <taxon>Ecdysozoa</taxon>
        <taxon>Nematoda</taxon>
        <taxon>Chromadorea</taxon>
        <taxon>Rhabditida</taxon>
        <taxon>Rhabditina</taxon>
        <taxon>Diplogasteromorpha</taxon>
        <taxon>Diplogasteroidea</taxon>
        <taxon>Neodiplogasteridae</taxon>
        <taxon>Pristionchus</taxon>
    </lineage>
</organism>
<feature type="non-terminal residue" evidence="1">
    <location>
        <position position="131"/>
    </location>
</feature>
<accession>A0AAV5SRL5</accession>
<proteinExistence type="predicted"/>
<dbReference type="InterPro" id="IPR036047">
    <property type="entry name" value="F-box-like_dom_sf"/>
</dbReference>
<name>A0AAV5SRL5_9BILA</name>
<dbReference type="Proteomes" id="UP001432027">
    <property type="component" value="Unassembled WGS sequence"/>
</dbReference>
<reference evidence="1" key="1">
    <citation type="submission" date="2023-10" db="EMBL/GenBank/DDBJ databases">
        <title>Genome assembly of Pristionchus species.</title>
        <authorList>
            <person name="Yoshida K."/>
            <person name="Sommer R.J."/>
        </authorList>
    </citation>
    <scope>NUCLEOTIDE SEQUENCE</scope>
    <source>
        <strain evidence="1">RS0144</strain>
    </source>
</reference>
<dbReference type="EMBL" id="BTSX01000002">
    <property type="protein sequence ID" value="GMS85846.1"/>
    <property type="molecule type" value="Genomic_DNA"/>
</dbReference>
<dbReference type="SUPFAM" id="SSF81383">
    <property type="entry name" value="F-box domain"/>
    <property type="match status" value="1"/>
</dbReference>
<dbReference type="AlphaFoldDB" id="A0AAV5SRL5"/>
<gene>
    <name evidence="1" type="ORF">PENTCL1PPCAC_8021</name>
</gene>
<sequence length="131" mass="14970">MKPGLCDAPKERQFKNAISISEDDHFSVLQSDCVLHIFSFLNQTDLDILSPVSQTINHYVNWARPTVPRSRLFDAVKLKHSGLNAFNLQLIGQDREKALTWRRTGDSYRCRSRSITFASTRLAKSTLISLF</sequence>
<keyword evidence="2" id="KW-1185">Reference proteome</keyword>
<protein>
    <recommendedName>
        <fullName evidence="3">F-box domain-containing protein</fullName>
    </recommendedName>
</protein>
<evidence type="ECO:0000313" key="1">
    <source>
        <dbReference type="EMBL" id="GMS85846.1"/>
    </source>
</evidence>
<evidence type="ECO:0000313" key="2">
    <source>
        <dbReference type="Proteomes" id="UP001432027"/>
    </source>
</evidence>